<feature type="compositionally biased region" description="Polar residues" evidence="2">
    <location>
        <begin position="76"/>
        <end position="86"/>
    </location>
</feature>
<dbReference type="GO" id="GO:0051225">
    <property type="term" value="P:spindle assembly"/>
    <property type="evidence" value="ECO:0007669"/>
    <property type="project" value="TreeGrafter"/>
</dbReference>
<feature type="region of interest" description="Disordered" evidence="2">
    <location>
        <begin position="1"/>
        <end position="131"/>
    </location>
</feature>
<feature type="compositionally biased region" description="Basic and acidic residues" evidence="2">
    <location>
        <begin position="101"/>
        <end position="112"/>
    </location>
</feature>
<accession>A0AAD3P4Z2</accession>
<comment type="caution">
    <text evidence="3">The sequence shown here is derived from an EMBL/GenBank/DDBJ whole genome shotgun (WGS) entry which is preliminary data.</text>
</comment>
<dbReference type="PANTHER" id="PTHR31807">
    <property type="entry name" value="AUGMIN FAMILY MEMBER"/>
    <property type="match status" value="1"/>
</dbReference>
<dbReference type="PANTHER" id="PTHR31807:SF6">
    <property type="entry name" value="PROTEIN ENDOSPERM DEFECTIVE 1-RELATED"/>
    <property type="match status" value="1"/>
</dbReference>
<sequence length="574" mass="63431">MVENGGSTMPGLHNQTAKAAAEKPTLMPTPQPHRRPRAREVSSRFMSPVTSSSTSSSCGDLHLPSCAVKSPLSKPIISTPSEFLSKTQHRRSNSVQRQRHRDSQTDENRPETNFRCPETSIGNQGRSSSIKQRPVAIKLFNETGSREEGQRLNTPIPTCSDRTALSRYKRLPNISAMTDSVAAKFMQSNEMPMSAQTPNLGSKIINRAPSPKAFPVKGNTKITGNKVEGDSKLSQDFSESAAPSEAGGWSTPHPGSFLRNSFGKSEHDRDTLKSLRDLQSSTPEADMLPTASLKSQVERNSSCGVSVSHCTRSLDFPFSSHERSFCHSIKHNEKSASFSFKSSSNSVKAGSICLPPIPPCLKPGVDTKKAKKAADHQDNVHHLRLLHNRHLQWRYANVRAEASMLAQKCQSEKMLYSLGVKISELQDSLQKKRIELGVLRRKKSLSEILEAQLPYLDEWSALEGDYSSSLLETTKSLLNVSSQLPTVDNVKYDVKEVAEALNSALKAMEMTFLQVKSFMPQAERVDCLISELAKVFGGERALVEECGHVLSKTYISQVEECSLRGQLIQLHQRT</sequence>
<proteinExistence type="inferred from homology"/>
<protein>
    <submittedName>
        <fullName evidence="3">Uncharacterized protein</fullName>
    </submittedName>
</protein>
<evidence type="ECO:0000313" key="3">
    <source>
        <dbReference type="EMBL" id="GMG99893.1"/>
    </source>
</evidence>
<dbReference type="Proteomes" id="UP001279734">
    <property type="component" value="Unassembled WGS sequence"/>
</dbReference>
<evidence type="ECO:0000256" key="1">
    <source>
        <dbReference type="ARBA" id="ARBA00010016"/>
    </source>
</evidence>
<reference evidence="3" key="1">
    <citation type="submission" date="2023-05" db="EMBL/GenBank/DDBJ databases">
        <title>Nepenthes gracilis genome sequencing.</title>
        <authorList>
            <person name="Fukushima K."/>
        </authorList>
    </citation>
    <scope>NUCLEOTIDE SEQUENCE</scope>
    <source>
        <strain evidence="3">SING2019-196</strain>
    </source>
</reference>
<gene>
    <name evidence="3" type="ORF">Nepgr_001733</name>
</gene>
<organism evidence="3 4">
    <name type="scientific">Nepenthes gracilis</name>
    <name type="common">Slender pitcher plant</name>
    <dbReference type="NCBI Taxonomy" id="150966"/>
    <lineage>
        <taxon>Eukaryota</taxon>
        <taxon>Viridiplantae</taxon>
        <taxon>Streptophyta</taxon>
        <taxon>Embryophyta</taxon>
        <taxon>Tracheophyta</taxon>
        <taxon>Spermatophyta</taxon>
        <taxon>Magnoliopsida</taxon>
        <taxon>eudicotyledons</taxon>
        <taxon>Gunneridae</taxon>
        <taxon>Pentapetalae</taxon>
        <taxon>Caryophyllales</taxon>
        <taxon>Nepenthaceae</taxon>
        <taxon>Nepenthes</taxon>
    </lineage>
</organism>
<dbReference type="AlphaFoldDB" id="A0AAD3P4Z2"/>
<evidence type="ECO:0000313" key="4">
    <source>
        <dbReference type="Proteomes" id="UP001279734"/>
    </source>
</evidence>
<keyword evidence="4" id="KW-1185">Reference proteome</keyword>
<feature type="compositionally biased region" description="Basic residues" evidence="2">
    <location>
        <begin position="87"/>
        <end position="100"/>
    </location>
</feature>
<dbReference type="GO" id="GO:0005737">
    <property type="term" value="C:cytoplasm"/>
    <property type="evidence" value="ECO:0007669"/>
    <property type="project" value="TreeGrafter"/>
</dbReference>
<evidence type="ECO:0000256" key="2">
    <source>
        <dbReference type="SAM" id="MobiDB-lite"/>
    </source>
</evidence>
<dbReference type="GO" id="GO:0005880">
    <property type="term" value="C:nuclear microtubule"/>
    <property type="evidence" value="ECO:0007669"/>
    <property type="project" value="TreeGrafter"/>
</dbReference>
<feature type="region of interest" description="Disordered" evidence="2">
    <location>
        <begin position="208"/>
        <end position="271"/>
    </location>
</feature>
<dbReference type="InterPro" id="IPR007573">
    <property type="entry name" value="QWRF"/>
</dbReference>
<dbReference type="GO" id="GO:0008017">
    <property type="term" value="F:microtubule binding"/>
    <property type="evidence" value="ECO:0007669"/>
    <property type="project" value="TreeGrafter"/>
</dbReference>
<comment type="similarity">
    <text evidence="1">Belongs to the QWRF family.</text>
</comment>
<name>A0AAD3P4Z2_NEPGR</name>
<feature type="compositionally biased region" description="Low complexity" evidence="2">
    <location>
        <begin position="43"/>
        <end position="57"/>
    </location>
</feature>
<dbReference type="EMBL" id="BSYO01000001">
    <property type="protein sequence ID" value="GMG99893.1"/>
    <property type="molecule type" value="Genomic_DNA"/>
</dbReference>
<dbReference type="Pfam" id="PF04484">
    <property type="entry name" value="QWRF"/>
    <property type="match status" value="1"/>
</dbReference>
<feature type="compositionally biased region" description="Polar residues" evidence="2">
    <location>
        <begin position="120"/>
        <end position="131"/>
    </location>
</feature>